<dbReference type="Proteomes" id="UP000011602">
    <property type="component" value="Unassembled WGS sequence"/>
</dbReference>
<dbReference type="InterPro" id="IPR029058">
    <property type="entry name" value="AB_hydrolase_fold"/>
</dbReference>
<dbReference type="Gene3D" id="3.40.50.1820">
    <property type="entry name" value="alpha/beta hydrolase"/>
    <property type="match status" value="1"/>
</dbReference>
<keyword evidence="2" id="KW-0378">Hydrolase</keyword>
<comment type="caution">
    <text evidence="2">The sequence shown here is derived from an EMBL/GenBank/DDBJ whole genome shotgun (WGS) entry which is preliminary data.</text>
</comment>
<dbReference type="EMBL" id="AOHZ01000081">
    <property type="protein sequence ID" value="ELY51650.1"/>
    <property type="molecule type" value="Genomic_DNA"/>
</dbReference>
<keyword evidence="3" id="KW-1185">Reference proteome</keyword>
<protein>
    <submittedName>
        <fullName evidence="2">Hydrolase</fullName>
    </submittedName>
</protein>
<dbReference type="PANTHER" id="PTHR43798">
    <property type="entry name" value="MONOACYLGLYCEROL LIPASE"/>
    <property type="match status" value="1"/>
</dbReference>
<dbReference type="Pfam" id="PF12697">
    <property type="entry name" value="Abhydrolase_6"/>
    <property type="match status" value="1"/>
</dbReference>
<dbReference type="InterPro" id="IPR000073">
    <property type="entry name" value="AB_hydrolase_1"/>
</dbReference>
<dbReference type="GO" id="GO:0016787">
    <property type="term" value="F:hydrolase activity"/>
    <property type="evidence" value="ECO:0007669"/>
    <property type="project" value="UniProtKB-KW"/>
</dbReference>
<proteinExistence type="predicted"/>
<dbReference type="eggNOG" id="arCOG01648">
    <property type="taxonomic scope" value="Archaea"/>
</dbReference>
<organism evidence="2 3">
    <name type="scientific">Natronolimnohabitans innermongolicus JCM 12255</name>
    <dbReference type="NCBI Taxonomy" id="1227499"/>
    <lineage>
        <taxon>Archaea</taxon>
        <taxon>Methanobacteriati</taxon>
        <taxon>Methanobacteriota</taxon>
        <taxon>Stenosarchaea group</taxon>
        <taxon>Halobacteria</taxon>
        <taxon>Halobacteriales</taxon>
        <taxon>Natrialbaceae</taxon>
        <taxon>Natronolimnohabitans</taxon>
    </lineage>
</organism>
<evidence type="ECO:0000313" key="2">
    <source>
        <dbReference type="EMBL" id="ELY51650.1"/>
    </source>
</evidence>
<evidence type="ECO:0000259" key="1">
    <source>
        <dbReference type="Pfam" id="PF12697"/>
    </source>
</evidence>
<dbReference type="STRING" id="1227499.C493_17011"/>
<name>L9WQ76_9EURY</name>
<sequence>MQTIQSESGIDVPYERRGDGPPLILLHGGMAPAEYWTPVVSHLDDFTTIVPRRPGFGTCLADRDEIGAADVLDREVEYVRALVDAVDDEPILVGHSYGALTAIEAATDAVASAVVAYEPAILPDDYRRDADLADRMQSLLEAGKRREAVKRYVEQVLHPDGVDDLDAWLAAWPPWPTCVDLAEEVVRMNRAVEQYRLPDRLDVSAPVLVLSGTDGPDFLRESARAVHEAAPHSRFVEFDGVSHAGPAEAPERIAATIRSFLHANSRAVPTPLR</sequence>
<dbReference type="SUPFAM" id="SSF53474">
    <property type="entry name" value="alpha/beta-Hydrolases"/>
    <property type="match status" value="1"/>
</dbReference>
<dbReference type="AlphaFoldDB" id="L9WQ76"/>
<reference evidence="2 3" key="1">
    <citation type="journal article" date="2014" name="PLoS Genet.">
        <title>Phylogenetically driven sequencing of extremely halophilic archaea reveals strategies for static and dynamic osmo-response.</title>
        <authorList>
            <person name="Becker E.A."/>
            <person name="Seitzer P.M."/>
            <person name="Tritt A."/>
            <person name="Larsen D."/>
            <person name="Krusor M."/>
            <person name="Yao A.I."/>
            <person name="Wu D."/>
            <person name="Madern D."/>
            <person name="Eisen J.A."/>
            <person name="Darling A.E."/>
            <person name="Facciotti M.T."/>
        </authorList>
    </citation>
    <scope>NUCLEOTIDE SEQUENCE [LARGE SCALE GENOMIC DNA]</scope>
    <source>
        <strain evidence="2 3">JCM 12255</strain>
    </source>
</reference>
<dbReference type="RefSeq" id="WP_007260663.1">
    <property type="nucleotide sequence ID" value="NZ_AOHZ01000081.1"/>
</dbReference>
<accession>L9WQ76</accession>
<dbReference type="PATRIC" id="fig|1227499.3.peg.3491"/>
<evidence type="ECO:0000313" key="3">
    <source>
        <dbReference type="Proteomes" id="UP000011602"/>
    </source>
</evidence>
<dbReference type="InterPro" id="IPR050266">
    <property type="entry name" value="AB_hydrolase_sf"/>
</dbReference>
<dbReference type="OrthoDB" id="7531at2157"/>
<feature type="domain" description="AB hydrolase-1" evidence="1">
    <location>
        <begin position="23"/>
        <end position="255"/>
    </location>
</feature>
<gene>
    <name evidence="2" type="ORF">C493_17011</name>
</gene>